<keyword evidence="16" id="KW-1185">Reference proteome</keyword>
<dbReference type="Proteomes" id="UP001218218">
    <property type="component" value="Unassembled WGS sequence"/>
</dbReference>
<keyword evidence="10 13" id="KW-0408">Iron</keyword>
<evidence type="ECO:0000256" key="8">
    <source>
        <dbReference type="ARBA" id="ARBA00022989"/>
    </source>
</evidence>
<evidence type="ECO:0000256" key="11">
    <source>
        <dbReference type="ARBA" id="ARBA00023033"/>
    </source>
</evidence>
<evidence type="ECO:0000256" key="13">
    <source>
        <dbReference type="PIRSR" id="PIRSR602401-1"/>
    </source>
</evidence>
<evidence type="ECO:0000256" key="6">
    <source>
        <dbReference type="ARBA" id="ARBA00022692"/>
    </source>
</evidence>
<gene>
    <name evidence="15" type="ORF">DFH08DRAFT_854355</name>
</gene>
<dbReference type="SUPFAM" id="SSF48264">
    <property type="entry name" value="Cytochrome P450"/>
    <property type="match status" value="1"/>
</dbReference>
<proteinExistence type="inferred from homology"/>
<dbReference type="InterPro" id="IPR001128">
    <property type="entry name" value="Cyt_P450"/>
</dbReference>
<reference evidence="15" key="1">
    <citation type="submission" date="2023-03" db="EMBL/GenBank/DDBJ databases">
        <title>Massive genome expansion in bonnet fungi (Mycena s.s.) driven by repeated elements and novel gene families across ecological guilds.</title>
        <authorList>
            <consortium name="Lawrence Berkeley National Laboratory"/>
            <person name="Harder C.B."/>
            <person name="Miyauchi S."/>
            <person name="Viragh M."/>
            <person name="Kuo A."/>
            <person name="Thoen E."/>
            <person name="Andreopoulos B."/>
            <person name="Lu D."/>
            <person name="Skrede I."/>
            <person name="Drula E."/>
            <person name="Henrissat B."/>
            <person name="Morin E."/>
            <person name="Kohler A."/>
            <person name="Barry K."/>
            <person name="LaButti K."/>
            <person name="Morin E."/>
            <person name="Salamov A."/>
            <person name="Lipzen A."/>
            <person name="Mereny Z."/>
            <person name="Hegedus B."/>
            <person name="Baldrian P."/>
            <person name="Stursova M."/>
            <person name="Weitz H."/>
            <person name="Taylor A."/>
            <person name="Grigoriev I.V."/>
            <person name="Nagy L.G."/>
            <person name="Martin F."/>
            <person name="Kauserud H."/>
        </authorList>
    </citation>
    <scope>NUCLEOTIDE SEQUENCE</scope>
    <source>
        <strain evidence="15">CBHHK002</strain>
    </source>
</reference>
<evidence type="ECO:0000256" key="12">
    <source>
        <dbReference type="ARBA" id="ARBA00023136"/>
    </source>
</evidence>
<evidence type="ECO:0000256" key="1">
    <source>
        <dbReference type="ARBA" id="ARBA00001971"/>
    </source>
</evidence>
<dbReference type="AlphaFoldDB" id="A0AAD7EY66"/>
<comment type="pathway">
    <text evidence="3">Secondary metabolite biosynthesis; terpenoid biosynthesis.</text>
</comment>
<dbReference type="InterPro" id="IPR050121">
    <property type="entry name" value="Cytochrome_P450_monoxygenase"/>
</dbReference>
<evidence type="ECO:0000256" key="9">
    <source>
        <dbReference type="ARBA" id="ARBA00023002"/>
    </source>
</evidence>
<evidence type="ECO:0000313" key="15">
    <source>
        <dbReference type="EMBL" id="KAJ7354180.1"/>
    </source>
</evidence>
<evidence type="ECO:0000313" key="16">
    <source>
        <dbReference type="Proteomes" id="UP001218218"/>
    </source>
</evidence>
<dbReference type="GO" id="GO:0005506">
    <property type="term" value="F:iron ion binding"/>
    <property type="evidence" value="ECO:0007669"/>
    <property type="project" value="InterPro"/>
</dbReference>
<keyword evidence="12" id="KW-0472">Membrane</keyword>
<evidence type="ECO:0000256" key="7">
    <source>
        <dbReference type="ARBA" id="ARBA00022723"/>
    </source>
</evidence>
<feature type="binding site" description="axial binding residue" evidence="13">
    <location>
        <position position="517"/>
    </location>
    <ligand>
        <name>heme</name>
        <dbReference type="ChEBI" id="CHEBI:30413"/>
    </ligand>
    <ligandPart>
        <name>Fe</name>
        <dbReference type="ChEBI" id="CHEBI:18248"/>
    </ligandPart>
</feature>
<dbReference type="PANTHER" id="PTHR24305">
    <property type="entry name" value="CYTOCHROME P450"/>
    <property type="match status" value="1"/>
</dbReference>
<dbReference type="GO" id="GO:0020037">
    <property type="term" value="F:heme binding"/>
    <property type="evidence" value="ECO:0007669"/>
    <property type="project" value="InterPro"/>
</dbReference>
<dbReference type="Gene3D" id="1.10.630.10">
    <property type="entry name" value="Cytochrome P450"/>
    <property type="match status" value="1"/>
</dbReference>
<dbReference type="InterPro" id="IPR036396">
    <property type="entry name" value="Cyt_P450_sf"/>
</dbReference>
<evidence type="ECO:0000256" key="3">
    <source>
        <dbReference type="ARBA" id="ARBA00004721"/>
    </source>
</evidence>
<comment type="caution">
    <text evidence="15">The sequence shown here is derived from an EMBL/GenBank/DDBJ whole genome shotgun (WGS) entry which is preliminary data.</text>
</comment>
<dbReference type="PRINTS" id="PR00463">
    <property type="entry name" value="EP450I"/>
</dbReference>
<keyword evidence="9" id="KW-0560">Oxidoreductase</keyword>
<dbReference type="GO" id="GO:0016020">
    <property type="term" value="C:membrane"/>
    <property type="evidence" value="ECO:0007669"/>
    <property type="project" value="UniProtKB-SubCell"/>
</dbReference>
<keyword evidence="5 13" id="KW-0349">Heme</keyword>
<dbReference type="PANTHER" id="PTHR24305:SF166">
    <property type="entry name" value="CYTOCHROME P450 12A4, MITOCHONDRIAL-RELATED"/>
    <property type="match status" value="1"/>
</dbReference>
<evidence type="ECO:0000256" key="14">
    <source>
        <dbReference type="SAM" id="MobiDB-lite"/>
    </source>
</evidence>
<dbReference type="PRINTS" id="PR00385">
    <property type="entry name" value="P450"/>
</dbReference>
<accession>A0AAD7EY66</accession>
<sequence length="576" mass="64057">MDSSTLKTGAALLVVSLAIYRLGKPKPLPHIPHNKLRWFAGDYPFVLRIGREKSGFSYAFDDIATRLGPVSQVVLGLGASWVGKLFGPGNVIVVVADAQEAQDALVNRSAEFDRSKRTSLLFEATLRQGMLGLPTGEQFRQHKRYLAITMTSPYLARMTPRMVEHVQELVDVWAIGASQLRTGFSGDVAINAIEDLRLLTVDIIASITFGTSFNGTRALLNYLEATPSAGPSSRLEVPQLVLDLEVLLHTIADGGMFPVPSLLPWWTRTFNRKWRSAIGRVHASLRTRLQTARVEYASEARDDRPAAHNAENVLDIILERERQDGYKGVGALTESEIIDELTTFALGGAETTPTTMQWTLKILCKHPDVQHKLYSELLEKLPAITTRAPTYAEISDEANLPYLSAVLYEVLRCARTIAVVTRVATRDTVVLGYPIPKGTEVLFPIGMMQQLESDASNDVKDSLDSVRSSSSKGGRKTGYWSASDVHLFNPDRWLRQDGSFDANAGPWLPFSTGFRGCFGTKLALIELRIFLAIVQVNFFFDALPEELNTWQSHERLTSHPDQCYIRPIPWDKIENS</sequence>
<dbReference type="EMBL" id="JARIHO010000010">
    <property type="protein sequence ID" value="KAJ7354180.1"/>
    <property type="molecule type" value="Genomic_DNA"/>
</dbReference>
<feature type="region of interest" description="Disordered" evidence="14">
    <location>
        <begin position="456"/>
        <end position="477"/>
    </location>
</feature>
<comment type="cofactor">
    <cofactor evidence="1 13">
        <name>heme</name>
        <dbReference type="ChEBI" id="CHEBI:30413"/>
    </cofactor>
</comment>
<evidence type="ECO:0000256" key="10">
    <source>
        <dbReference type="ARBA" id="ARBA00023004"/>
    </source>
</evidence>
<protein>
    <submittedName>
        <fullName evidence="15">Cytochrome P450</fullName>
    </submittedName>
</protein>
<comment type="subcellular location">
    <subcellularLocation>
        <location evidence="2">Membrane</location>
    </subcellularLocation>
</comment>
<comment type="similarity">
    <text evidence="4">Belongs to the cytochrome P450 family.</text>
</comment>
<keyword evidence="6" id="KW-0812">Transmembrane</keyword>
<dbReference type="Pfam" id="PF00067">
    <property type="entry name" value="p450"/>
    <property type="match status" value="2"/>
</dbReference>
<evidence type="ECO:0000256" key="4">
    <source>
        <dbReference type="ARBA" id="ARBA00010617"/>
    </source>
</evidence>
<dbReference type="InterPro" id="IPR002401">
    <property type="entry name" value="Cyt_P450_E_grp-I"/>
</dbReference>
<organism evidence="15 16">
    <name type="scientific">Mycena albidolilacea</name>
    <dbReference type="NCBI Taxonomy" id="1033008"/>
    <lineage>
        <taxon>Eukaryota</taxon>
        <taxon>Fungi</taxon>
        <taxon>Dikarya</taxon>
        <taxon>Basidiomycota</taxon>
        <taxon>Agaricomycotina</taxon>
        <taxon>Agaricomycetes</taxon>
        <taxon>Agaricomycetidae</taxon>
        <taxon>Agaricales</taxon>
        <taxon>Marasmiineae</taxon>
        <taxon>Mycenaceae</taxon>
        <taxon>Mycena</taxon>
    </lineage>
</organism>
<evidence type="ECO:0000256" key="2">
    <source>
        <dbReference type="ARBA" id="ARBA00004370"/>
    </source>
</evidence>
<keyword evidence="8" id="KW-1133">Transmembrane helix</keyword>
<evidence type="ECO:0000256" key="5">
    <source>
        <dbReference type="ARBA" id="ARBA00022617"/>
    </source>
</evidence>
<name>A0AAD7EY66_9AGAR</name>
<keyword evidence="11" id="KW-0503">Monooxygenase</keyword>
<keyword evidence="7 13" id="KW-0479">Metal-binding</keyword>
<dbReference type="GO" id="GO:0016705">
    <property type="term" value="F:oxidoreductase activity, acting on paired donors, with incorporation or reduction of molecular oxygen"/>
    <property type="evidence" value="ECO:0007669"/>
    <property type="project" value="InterPro"/>
</dbReference>
<dbReference type="GO" id="GO:0004497">
    <property type="term" value="F:monooxygenase activity"/>
    <property type="evidence" value="ECO:0007669"/>
    <property type="project" value="UniProtKB-KW"/>
</dbReference>